<evidence type="ECO:0000256" key="13">
    <source>
        <dbReference type="ARBA" id="ARBA00022777"/>
    </source>
</evidence>
<evidence type="ECO:0000256" key="8">
    <source>
        <dbReference type="ARBA" id="ARBA00012016"/>
    </source>
</evidence>
<dbReference type="NCBIfam" id="NF004469">
    <property type="entry name" value="PRK05800.1"/>
    <property type="match status" value="1"/>
</dbReference>
<evidence type="ECO:0000256" key="7">
    <source>
        <dbReference type="ARBA" id="ARBA00007490"/>
    </source>
</evidence>
<evidence type="ECO:0000256" key="3">
    <source>
        <dbReference type="ARBA" id="ARBA00001522"/>
    </source>
</evidence>
<dbReference type="Pfam" id="PF02283">
    <property type="entry name" value="CobU"/>
    <property type="match status" value="1"/>
</dbReference>
<evidence type="ECO:0000256" key="14">
    <source>
        <dbReference type="ARBA" id="ARBA00022840"/>
    </source>
</evidence>
<evidence type="ECO:0000256" key="1">
    <source>
        <dbReference type="ARBA" id="ARBA00000312"/>
    </source>
</evidence>
<dbReference type="EMBL" id="LWDV01000009">
    <property type="protein sequence ID" value="OCL26135.1"/>
    <property type="molecule type" value="Genomic_DNA"/>
</dbReference>
<keyword evidence="10" id="KW-0169">Cobalamin biosynthesis</keyword>
<gene>
    <name evidence="20" type="ORF">U472_08960</name>
</gene>
<dbReference type="OrthoDB" id="9799422at2"/>
<evidence type="ECO:0000313" key="20">
    <source>
        <dbReference type="EMBL" id="OCL26135.1"/>
    </source>
</evidence>
<dbReference type="GO" id="GO:0043752">
    <property type="term" value="F:adenosylcobinamide kinase activity"/>
    <property type="evidence" value="ECO:0007669"/>
    <property type="project" value="UniProtKB-EC"/>
</dbReference>
<dbReference type="CDD" id="cd00544">
    <property type="entry name" value="CobU"/>
    <property type="match status" value="1"/>
</dbReference>
<feature type="binding site" evidence="19">
    <location>
        <begin position="35"/>
        <end position="37"/>
    </location>
    <ligand>
        <name>GTP</name>
        <dbReference type="ChEBI" id="CHEBI:37565"/>
    </ligand>
</feature>
<dbReference type="SUPFAM" id="SSF52540">
    <property type="entry name" value="P-loop containing nucleoside triphosphate hydrolases"/>
    <property type="match status" value="1"/>
</dbReference>
<feature type="binding site" evidence="19">
    <location>
        <begin position="52"/>
        <end position="55"/>
    </location>
    <ligand>
        <name>GTP</name>
        <dbReference type="ChEBI" id="CHEBI:37565"/>
    </ligand>
</feature>
<comment type="catalytic activity">
    <reaction evidence="3">
        <text>adenosylcob(III)inamide + GTP = adenosylcob(III)inamide phosphate + GDP + H(+)</text>
        <dbReference type="Rhea" id="RHEA:15765"/>
        <dbReference type="ChEBI" id="CHEBI:2480"/>
        <dbReference type="ChEBI" id="CHEBI:15378"/>
        <dbReference type="ChEBI" id="CHEBI:37565"/>
        <dbReference type="ChEBI" id="CHEBI:58189"/>
        <dbReference type="ChEBI" id="CHEBI:58502"/>
        <dbReference type="EC" id="2.7.1.156"/>
    </reaction>
</comment>
<dbReference type="EC" id="2.7.1.156" evidence="8"/>
<evidence type="ECO:0000256" key="10">
    <source>
        <dbReference type="ARBA" id="ARBA00022573"/>
    </source>
</evidence>
<evidence type="ECO:0000256" key="15">
    <source>
        <dbReference type="ARBA" id="ARBA00023134"/>
    </source>
</evidence>
<evidence type="ECO:0000256" key="4">
    <source>
        <dbReference type="ARBA" id="ARBA00003889"/>
    </source>
</evidence>
<keyword evidence="15 19" id="KW-0342">GTP-binding</keyword>
<dbReference type="UniPathway" id="UPA00148">
    <property type="reaction ID" value="UER00236"/>
</dbReference>
<dbReference type="GO" id="GO:0005525">
    <property type="term" value="F:GTP binding"/>
    <property type="evidence" value="ECO:0007669"/>
    <property type="project" value="UniProtKB-KW"/>
</dbReference>
<comment type="pathway">
    <text evidence="6">Cofactor biosynthesis; adenosylcobalamin biosynthesis; adenosylcobalamin from cob(II)yrinate a,c-diamide: step 5/7.</text>
</comment>
<dbReference type="GO" id="GO:0008820">
    <property type="term" value="F:cobinamide phosphate guanylyltransferase activity"/>
    <property type="evidence" value="ECO:0007669"/>
    <property type="project" value="UniProtKB-EC"/>
</dbReference>
<evidence type="ECO:0000256" key="9">
    <source>
        <dbReference type="ARBA" id="ARBA00012523"/>
    </source>
</evidence>
<comment type="caution">
    <text evidence="20">The sequence shown here is derived from an EMBL/GenBank/DDBJ whole genome shotgun (WGS) entry which is preliminary data.</text>
</comment>
<dbReference type="GO" id="GO:0005524">
    <property type="term" value="F:ATP binding"/>
    <property type="evidence" value="ECO:0007669"/>
    <property type="project" value="UniProtKB-KW"/>
</dbReference>
<sequence length="199" mass="22389">MSRLILVLGGARSGKSSFAEEIVAKLGGLDVTYLATSEVRDQEMKQRVQLHRCSRPREWTTIEEPKSIGEVLANLKQGAVVLLDCLTLLISNLLLEEQELGEDEYDFSEKDKEEVIVEEIEKIIAEVRKRNLTLVIVSNEVGQGLVPPYKLGRVYRDIVGRANQLVASEADEVYITYVGLPIEIKELGMKVKEQFTIEN</sequence>
<reference evidence="20 21" key="2">
    <citation type="submission" date="2016-08" db="EMBL/GenBank/DDBJ databases">
        <title>Orenia metallireducens sp. nov. strain Z6, a Novel Metal-reducing Firmicute from the Deep Subsurface.</title>
        <authorList>
            <person name="Maxim B.I."/>
            <person name="Kenneth K."/>
            <person name="Flynn T.M."/>
            <person name="Oloughlin E.J."/>
            <person name="Locke R.A."/>
            <person name="Weber J.R."/>
            <person name="Egan S.M."/>
            <person name="Mackie R.I."/>
            <person name="Cann I.K."/>
        </authorList>
    </citation>
    <scope>NUCLEOTIDE SEQUENCE [LARGE SCALE GENOMIC DNA]</scope>
    <source>
        <strain evidence="20 21">Z6</strain>
    </source>
</reference>
<organism evidence="20 21">
    <name type="scientific">Orenia metallireducens</name>
    <dbReference type="NCBI Taxonomy" id="1413210"/>
    <lineage>
        <taxon>Bacteria</taxon>
        <taxon>Bacillati</taxon>
        <taxon>Bacillota</taxon>
        <taxon>Clostridia</taxon>
        <taxon>Halanaerobiales</taxon>
        <taxon>Halobacteroidaceae</taxon>
        <taxon>Orenia</taxon>
    </lineage>
</organism>
<comment type="pathway">
    <text evidence="5">Cofactor biosynthesis; adenosylcobalamin biosynthesis; adenosylcobalamin from cob(II)yrinate a,c-diamide: step 6/7.</text>
</comment>
<protein>
    <recommendedName>
        <fullName evidence="16">Adenosylcobinamide kinase</fullName>
        <ecNumber evidence="8">2.7.1.156</ecNumber>
        <ecNumber evidence="9">2.7.7.62</ecNumber>
    </recommendedName>
    <alternativeName>
        <fullName evidence="17">Adenosylcobinamide-phosphate guanylyltransferase</fullName>
    </alternativeName>
</protein>
<keyword evidence="13 20" id="KW-0418">Kinase</keyword>
<keyword evidence="21" id="KW-1185">Reference proteome</keyword>
<keyword evidence="12 19" id="KW-0547">Nucleotide-binding</keyword>
<proteinExistence type="inferred from homology"/>
<evidence type="ECO:0000256" key="17">
    <source>
        <dbReference type="ARBA" id="ARBA00030571"/>
    </source>
</evidence>
<dbReference type="InterPro" id="IPR003203">
    <property type="entry name" value="CobU/CobP"/>
</dbReference>
<dbReference type="GO" id="GO:0009236">
    <property type="term" value="P:cobalamin biosynthetic process"/>
    <property type="evidence" value="ECO:0007669"/>
    <property type="project" value="UniProtKB-UniPathway"/>
</dbReference>
<evidence type="ECO:0000256" key="18">
    <source>
        <dbReference type="PIRSR" id="PIRSR006135-1"/>
    </source>
</evidence>
<feature type="binding site" evidence="19">
    <location>
        <begin position="9"/>
        <end position="16"/>
    </location>
    <ligand>
        <name>GTP</name>
        <dbReference type="ChEBI" id="CHEBI:37565"/>
    </ligand>
</feature>
<evidence type="ECO:0000256" key="19">
    <source>
        <dbReference type="PIRSR" id="PIRSR006135-2"/>
    </source>
</evidence>
<dbReference type="EC" id="2.7.7.62" evidence="9"/>
<dbReference type="InterPro" id="IPR027417">
    <property type="entry name" value="P-loop_NTPase"/>
</dbReference>
<feature type="binding site" evidence="19">
    <location>
        <position position="84"/>
    </location>
    <ligand>
        <name>GTP</name>
        <dbReference type="ChEBI" id="CHEBI:37565"/>
    </ligand>
</feature>
<dbReference type="PANTHER" id="PTHR34848">
    <property type="match status" value="1"/>
</dbReference>
<comment type="catalytic activity">
    <reaction evidence="1">
        <text>adenosylcob(III)inamide + ATP = adenosylcob(III)inamide phosphate + ADP + H(+)</text>
        <dbReference type="Rhea" id="RHEA:15769"/>
        <dbReference type="ChEBI" id="CHEBI:2480"/>
        <dbReference type="ChEBI" id="CHEBI:15378"/>
        <dbReference type="ChEBI" id="CHEBI:30616"/>
        <dbReference type="ChEBI" id="CHEBI:58502"/>
        <dbReference type="ChEBI" id="CHEBI:456216"/>
        <dbReference type="EC" id="2.7.1.156"/>
    </reaction>
</comment>
<evidence type="ECO:0000256" key="11">
    <source>
        <dbReference type="ARBA" id="ARBA00022679"/>
    </source>
</evidence>
<comment type="similarity">
    <text evidence="7">Belongs to the CobU/CobP family.</text>
</comment>
<evidence type="ECO:0000256" key="5">
    <source>
        <dbReference type="ARBA" id="ARBA00004692"/>
    </source>
</evidence>
<dbReference type="PANTHER" id="PTHR34848:SF1">
    <property type="entry name" value="BIFUNCTIONAL ADENOSYLCOBALAMIN BIOSYNTHESIS PROTEIN COBU"/>
    <property type="match status" value="1"/>
</dbReference>
<dbReference type="Proteomes" id="UP000093514">
    <property type="component" value="Unassembled WGS sequence"/>
</dbReference>
<name>A0A1C0A796_9FIRM</name>
<comment type="catalytic activity">
    <reaction evidence="2">
        <text>adenosylcob(III)inamide phosphate + GTP + H(+) = adenosylcob(III)inamide-GDP + diphosphate</text>
        <dbReference type="Rhea" id="RHEA:22712"/>
        <dbReference type="ChEBI" id="CHEBI:15378"/>
        <dbReference type="ChEBI" id="CHEBI:33019"/>
        <dbReference type="ChEBI" id="CHEBI:37565"/>
        <dbReference type="ChEBI" id="CHEBI:58502"/>
        <dbReference type="ChEBI" id="CHEBI:60487"/>
        <dbReference type="EC" id="2.7.7.62"/>
    </reaction>
</comment>
<keyword evidence="14" id="KW-0067">ATP-binding</keyword>
<dbReference type="RefSeq" id="WP_068717648.1">
    <property type="nucleotide sequence ID" value="NZ_LWDV01000009.1"/>
</dbReference>
<dbReference type="AlphaFoldDB" id="A0A1C0A796"/>
<keyword evidence="20" id="KW-0548">Nucleotidyltransferase</keyword>
<reference evidence="21" key="1">
    <citation type="submission" date="2016-07" db="EMBL/GenBank/DDBJ databases">
        <authorList>
            <person name="Florea S."/>
            <person name="Webb J.S."/>
            <person name="Jaromczyk J."/>
            <person name="Schardl C.L."/>
        </authorList>
    </citation>
    <scope>NUCLEOTIDE SEQUENCE [LARGE SCALE GENOMIC DNA]</scope>
    <source>
        <strain evidence="21">Z6</strain>
    </source>
</reference>
<comment type="function">
    <text evidence="4">Catalyzes ATP-dependent phosphorylation of adenosylcobinamide and addition of GMP to adenosylcobinamide phosphate.</text>
</comment>
<dbReference type="PIRSF" id="PIRSF006135">
    <property type="entry name" value="CobU"/>
    <property type="match status" value="1"/>
</dbReference>
<evidence type="ECO:0000256" key="6">
    <source>
        <dbReference type="ARBA" id="ARBA00005159"/>
    </source>
</evidence>
<feature type="binding site" evidence="19">
    <location>
        <position position="63"/>
    </location>
    <ligand>
        <name>GTP</name>
        <dbReference type="ChEBI" id="CHEBI:37565"/>
    </ligand>
</feature>
<evidence type="ECO:0000256" key="2">
    <source>
        <dbReference type="ARBA" id="ARBA00000711"/>
    </source>
</evidence>
<keyword evidence="11 20" id="KW-0808">Transferase</keyword>
<accession>A0A1C0A796</accession>
<evidence type="ECO:0000256" key="12">
    <source>
        <dbReference type="ARBA" id="ARBA00022741"/>
    </source>
</evidence>
<feature type="active site" description="GMP-histidine intermediate" evidence="18">
    <location>
        <position position="51"/>
    </location>
</feature>
<dbReference type="Gene3D" id="3.40.50.300">
    <property type="entry name" value="P-loop containing nucleotide triphosphate hydrolases"/>
    <property type="match status" value="1"/>
</dbReference>
<evidence type="ECO:0000313" key="21">
    <source>
        <dbReference type="Proteomes" id="UP000093514"/>
    </source>
</evidence>
<evidence type="ECO:0000256" key="16">
    <source>
        <dbReference type="ARBA" id="ARBA00029570"/>
    </source>
</evidence>